<dbReference type="AlphaFoldDB" id="A0A846TUB9"/>
<keyword evidence="4" id="KW-1185">Reference proteome</keyword>
<evidence type="ECO:0000256" key="2">
    <source>
        <dbReference type="SAM" id="Phobius"/>
    </source>
</evidence>
<sequence length="186" mass="20459">MAYMAVVMFGPDVGDSPWWLVWVVWPVCLLVLAIGIRTFLKSQRANFDRSDPVLKDIKAIDDGVRWTGRIAGLTSHNMESTMNHATSLYSRLKIQAVSAEQLRADLQTTSGWTTPGTDITVRGLPPASPLNDDQQDDPVFQVSNTTQFARIDGLQAADDLARLVYLLREIAPQHAPVTSPSTDPGL</sequence>
<comment type="caution">
    <text evidence="3">The sequence shown here is derived from an EMBL/GenBank/DDBJ whole genome shotgun (WGS) entry which is preliminary data.</text>
</comment>
<dbReference type="EMBL" id="JAAVUN010000007">
    <property type="protein sequence ID" value="NKE09344.1"/>
    <property type="molecule type" value="Genomic_DNA"/>
</dbReference>
<keyword evidence="2" id="KW-1133">Transmembrane helix</keyword>
<proteinExistence type="predicted"/>
<evidence type="ECO:0000256" key="1">
    <source>
        <dbReference type="SAM" id="MobiDB-lite"/>
    </source>
</evidence>
<feature type="transmembrane region" description="Helical" evidence="2">
    <location>
        <begin position="20"/>
        <end position="40"/>
    </location>
</feature>
<dbReference type="Proteomes" id="UP000521379">
    <property type="component" value="Unassembled WGS sequence"/>
</dbReference>
<gene>
    <name evidence="3" type="ORF">GTW58_05190</name>
</gene>
<protein>
    <submittedName>
        <fullName evidence="3">Uncharacterized protein</fullName>
    </submittedName>
</protein>
<reference evidence="3 4" key="1">
    <citation type="submission" date="2020-02" db="EMBL/GenBank/DDBJ databases">
        <authorList>
            <person name="Sun Q."/>
        </authorList>
    </citation>
    <scope>NUCLEOTIDE SEQUENCE [LARGE SCALE GENOMIC DNA]</scope>
    <source>
        <strain evidence="3 4">YIM 13062</strain>
    </source>
</reference>
<name>A0A846TUB9_9MICC</name>
<accession>A0A846TUB9</accession>
<keyword evidence="2" id="KW-0472">Membrane</keyword>
<feature type="region of interest" description="Disordered" evidence="1">
    <location>
        <begin position="116"/>
        <end position="137"/>
    </location>
</feature>
<evidence type="ECO:0000313" key="3">
    <source>
        <dbReference type="EMBL" id="NKE09344.1"/>
    </source>
</evidence>
<dbReference type="RefSeq" id="WP_047689283.1">
    <property type="nucleotide sequence ID" value="NZ_JAAVUN010000007.1"/>
</dbReference>
<organism evidence="3 4">
    <name type="scientific">Kocuria subflava</name>
    <dbReference type="NCBI Taxonomy" id="1736139"/>
    <lineage>
        <taxon>Bacteria</taxon>
        <taxon>Bacillati</taxon>
        <taxon>Actinomycetota</taxon>
        <taxon>Actinomycetes</taxon>
        <taxon>Micrococcales</taxon>
        <taxon>Micrococcaceae</taxon>
        <taxon>Kocuria</taxon>
    </lineage>
</organism>
<keyword evidence="2" id="KW-0812">Transmembrane</keyword>
<evidence type="ECO:0000313" key="4">
    <source>
        <dbReference type="Proteomes" id="UP000521379"/>
    </source>
</evidence>